<dbReference type="EMBL" id="SMAR01000086">
    <property type="protein sequence ID" value="TCT27459.1"/>
    <property type="molecule type" value="Genomic_DNA"/>
</dbReference>
<sequence length="202" mass="22290">MPARRHVDIAPQSGGSVRLFTGETVRVIDLEGQQVADLWAFVVDGGIVDWLSVSQTRDITERLFPTVGESFYSEQAVVLLTLVEDNSPCPHDMLFPACNHRLYDRAGYPNHPNCRNNLLTELRSARIDVPIVPDPVNLFQRSEPQADGRLEVLASDNPPGGNVLLRADKDFLLVVTACSVDYHPTNGDRCTGIRLEISPGSQ</sequence>
<name>A0A4R3NIU5_9HYPH</name>
<evidence type="ECO:0000313" key="2">
    <source>
        <dbReference type="EMBL" id="TCT27459.1"/>
    </source>
</evidence>
<protein>
    <recommendedName>
        <fullName evidence="1">DUF1989 domain-containing protein</fullName>
    </recommendedName>
</protein>
<keyword evidence="3" id="KW-1185">Reference proteome</keyword>
<dbReference type="PANTHER" id="PTHR31527">
    <property type="entry name" value="RE64534P"/>
    <property type="match status" value="1"/>
</dbReference>
<feature type="domain" description="DUF1989" evidence="1">
    <location>
        <begin position="9"/>
        <end position="172"/>
    </location>
</feature>
<dbReference type="InterPro" id="IPR018959">
    <property type="entry name" value="DUF1989"/>
</dbReference>
<gene>
    <name evidence="2" type="ORF">EDC90_10863</name>
</gene>
<dbReference type="AlphaFoldDB" id="A0A4R3NIU5"/>
<evidence type="ECO:0000259" key="1">
    <source>
        <dbReference type="Pfam" id="PF09347"/>
    </source>
</evidence>
<dbReference type="Proteomes" id="UP000295097">
    <property type="component" value="Unassembled WGS sequence"/>
</dbReference>
<dbReference type="RefSeq" id="WP_132314378.1">
    <property type="nucleotide sequence ID" value="NZ_SMAR01000086.1"/>
</dbReference>
<comment type="caution">
    <text evidence="2">The sequence shown here is derived from an EMBL/GenBank/DDBJ whole genome shotgun (WGS) entry which is preliminary data.</text>
</comment>
<evidence type="ECO:0000313" key="3">
    <source>
        <dbReference type="Proteomes" id="UP000295097"/>
    </source>
</evidence>
<reference evidence="2 3" key="1">
    <citation type="submission" date="2019-03" db="EMBL/GenBank/DDBJ databases">
        <title>Freshwater and sediment microbial communities from various areas in North America, analyzing microbe dynamics in response to fracking.</title>
        <authorList>
            <person name="Lamendella R."/>
        </authorList>
    </citation>
    <scope>NUCLEOTIDE SEQUENCE [LARGE SCALE GENOMIC DNA]</scope>
    <source>
        <strain evidence="2 3">175.2</strain>
    </source>
</reference>
<dbReference type="OrthoDB" id="9772660at2"/>
<dbReference type="Pfam" id="PF09347">
    <property type="entry name" value="DUF1989"/>
    <property type="match status" value="1"/>
</dbReference>
<proteinExistence type="predicted"/>
<organism evidence="2 3">
    <name type="scientific">Martelella mediterranea</name>
    <dbReference type="NCBI Taxonomy" id="293089"/>
    <lineage>
        <taxon>Bacteria</taxon>
        <taxon>Pseudomonadati</taxon>
        <taxon>Pseudomonadota</taxon>
        <taxon>Alphaproteobacteria</taxon>
        <taxon>Hyphomicrobiales</taxon>
        <taxon>Aurantimonadaceae</taxon>
        <taxon>Martelella</taxon>
    </lineage>
</organism>
<dbReference type="PANTHER" id="PTHR31527:SF0">
    <property type="entry name" value="RE64534P"/>
    <property type="match status" value="1"/>
</dbReference>
<accession>A0A4R3NIU5</accession>